<comment type="caution">
    <text evidence="2">The sequence shown here is derived from an EMBL/GenBank/DDBJ whole genome shotgun (WGS) entry which is preliminary data.</text>
</comment>
<protein>
    <recommendedName>
        <fullName evidence="1">Novel STAND NTPase 3 domain-containing protein</fullName>
    </recommendedName>
</protein>
<feature type="domain" description="Novel STAND NTPase 3" evidence="1">
    <location>
        <begin position="3"/>
        <end position="96"/>
    </location>
</feature>
<reference evidence="2" key="1">
    <citation type="submission" date="2021-03" db="EMBL/GenBank/DDBJ databases">
        <authorList>
            <person name="Bekaert M."/>
        </authorList>
    </citation>
    <scope>NUCLEOTIDE SEQUENCE</scope>
</reference>
<accession>A0A8S3Q110</accession>
<evidence type="ECO:0000313" key="3">
    <source>
        <dbReference type="Proteomes" id="UP000683360"/>
    </source>
</evidence>
<keyword evidence="3" id="KW-1185">Reference proteome</keyword>
<dbReference type="AlphaFoldDB" id="A0A8S3Q110"/>
<dbReference type="Proteomes" id="UP000683360">
    <property type="component" value="Unassembled WGS sequence"/>
</dbReference>
<evidence type="ECO:0000259" key="1">
    <source>
        <dbReference type="Pfam" id="PF20720"/>
    </source>
</evidence>
<dbReference type="InterPro" id="IPR049050">
    <property type="entry name" value="nSTAND3"/>
</dbReference>
<organism evidence="2 3">
    <name type="scientific">Mytilus edulis</name>
    <name type="common">Blue mussel</name>
    <dbReference type="NCBI Taxonomy" id="6550"/>
    <lineage>
        <taxon>Eukaryota</taxon>
        <taxon>Metazoa</taxon>
        <taxon>Spiralia</taxon>
        <taxon>Lophotrochozoa</taxon>
        <taxon>Mollusca</taxon>
        <taxon>Bivalvia</taxon>
        <taxon>Autobranchia</taxon>
        <taxon>Pteriomorphia</taxon>
        <taxon>Mytilida</taxon>
        <taxon>Mytiloidea</taxon>
        <taxon>Mytilidae</taxon>
        <taxon>Mytilinae</taxon>
        <taxon>Mytilus</taxon>
    </lineage>
</organism>
<sequence length="163" mass="19297">MISREHNVVVLLDDIFGETNCIYNREKDTPTLDKVHAYVCKGNIKVIITIRDTVKRRCQEVFDNHRLFKFESIDLNTDKYNLSNEEKQRILTKYMKTVRQSDYTDTKGFVDCNGDTILNKHEVSIITKENPFKGFPLVVYQFVQNDKYFHLGNTFLTDQQRLY</sequence>
<dbReference type="Pfam" id="PF20720">
    <property type="entry name" value="nSTAND3"/>
    <property type="match status" value="1"/>
</dbReference>
<evidence type="ECO:0000313" key="2">
    <source>
        <dbReference type="EMBL" id="CAG2188863.1"/>
    </source>
</evidence>
<name>A0A8S3Q110_MYTED</name>
<gene>
    <name evidence="2" type="ORF">MEDL_4222</name>
</gene>
<dbReference type="EMBL" id="CAJPWZ010000276">
    <property type="protein sequence ID" value="CAG2188863.1"/>
    <property type="molecule type" value="Genomic_DNA"/>
</dbReference>
<proteinExistence type="predicted"/>
<dbReference type="OrthoDB" id="6149069at2759"/>